<name>A0A8H4ZUX7_9HYPO</name>
<sequence length="581" mass="65369">MSVSLARETGAHTPTASISKCAQKCSESFQHCLNGASKLDKPYAPWPVVRVEDQLARFQLWTANIRVFSTGRDSLDYRLRDASDVKTPIIGLLQALDFRIKTGSQIFDSMIQSQDRKSIEEAIEEFVQTLNAVSTEITLLHKITNTIRRASKDTQNSRAAERFKIKDDEGNDVGPFIHSVFLNYINDRYHVASEEIRKRLASSMVLRRKRLLYRRERYGKNPIHLPQTTTGPGISHPESEIMTTLGDAERPAKKRIIAAPSHSAMHSADTATTFSPEGYKKAAAPSILSISKTVTLSDEDELVFPPAPNGAFMQRYNRAKQDIEDRHGQRLSTIDSYYEGVDMTAIAPGDVRAIIDAGAVRDRALAKAWDDCLKAVSEATCPYCFHVLPISEVIDELKWKYHVKNDLEPYVCLFEACHTSGHLYTDSNTWINHMSQHTLRWRCTSKRHGEFLADSRDHYLHHMKHSHPGMFTDDQLGILADQNVRKTGPLFEACPLCGEEKGSSSLMDHLVGHMRFLALKSLPPHQEDSDDLSESGEQQNSWSSSRPTIRSTIENDSVDDFAFSFTGVPGRLPEGFFTFGH</sequence>
<proteinExistence type="predicted"/>
<dbReference type="PANTHER" id="PTHR35391">
    <property type="entry name" value="C2H2-TYPE DOMAIN-CONTAINING PROTEIN-RELATED"/>
    <property type="match status" value="1"/>
</dbReference>
<evidence type="ECO:0000313" key="3">
    <source>
        <dbReference type="Proteomes" id="UP000573603"/>
    </source>
</evidence>
<organism evidence="2 3">
    <name type="scientific">Fusarium anthophilum</name>
    <dbReference type="NCBI Taxonomy" id="48485"/>
    <lineage>
        <taxon>Eukaryota</taxon>
        <taxon>Fungi</taxon>
        <taxon>Dikarya</taxon>
        <taxon>Ascomycota</taxon>
        <taxon>Pezizomycotina</taxon>
        <taxon>Sordariomycetes</taxon>
        <taxon>Hypocreomycetidae</taxon>
        <taxon>Hypocreales</taxon>
        <taxon>Nectriaceae</taxon>
        <taxon>Fusarium</taxon>
        <taxon>Fusarium fujikuroi species complex</taxon>
    </lineage>
</organism>
<dbReference type="AlphaFoldDB" id="A0A8H4ZUX7"/>
<feature type="compositionally biased region" description="Polar residues" evidence="1">
    <location>
        <begin position="535"/>
        <end position="549"/>
    </location>
</feature>
<gene>
    <name evidence="2" type="ORF">FANTH_1965</name>
</gene>
<keyword evidence="3" id="KW-1185">Reference proteome</keyword>
<dbReference type="EMBL" id="JABEVY010000046">
    <property type="protein sequence ID" value="KAF5253134.1"/>
    <property type="molecule type" value="Genomic_DNA"/>
</dbReference>
<reference evidence="2 3" key="1">
    <citation type="journal article" date="2020" name="BMC Genomics">
        <title>Correction to: Identification and distribution of gene clusters required for synthesis of sphingolipid metabolism inhibitors in diverse species of the filamentous fungus Fusarium.</title>
        <authorList>
            <person name="Kim H.S."/>
            <person name="Lohmar J.M."/>
            <person name="Busman M."/>
            <person name="Brown D.W."/>
            <person name="Naumann T.A."/>
            <person name="Divon H.H."/>
            <person name="Lysoe E."/>
            <person name="Uhlig S."/>
            <person name="Proctor R.H."/>
        </authorList>
    </citation>
    <scope>NUCLEOTIDE SEQUENCE [LARGE SCALE GENOMIC DNA]</scope>
    <source>
        <strain evidence="2 3">NRRL 25214</strain>
    </source>
</reference>
<feature type="region of interest" description="Disordered" evidence="1">
    <location>
        <begin position="524"/>
        <end position="549"/>
    </location>
</feature>
<evidence type="ECO:0008006" key="4">
    <source>
        <dbReference type="Google" id="ProtNLM"/>
    </source>
</evidence>
<comment type="caution">
    <text evidence="2">The sequence shown here is derived from an EMBL/GenBank/DDBJ whole genome shotgun (WGS) entry which is preliminary data.</text>
</comment>
<accession>A0A8H4ZUX7</accession>
<dbReference type="PANTHER" id="PTHR35391:SF7">
    <property type="entry name" value="C2H2-TYPE DOMAIN-CONTAINING PROTEIN"/>
    <property type="match status" value="1"/>
</dbReference>
<evidence type="ECO:0000256" key="1">
    <source>
        <dbReference type="SAM" id="MobiDB-lite"/>
    </source>
</evidence>
<protein>
    <recommendedName>
        <fullName evidence="4">C2H2-type domain-containing protein</fullName>
    </recommendedName>
</protein>
<evidence type="ECO:0000313" key="2">
    <source>
        <dbReference type="EMBL" id="KAF5253134.1"/>
    </source>
</evidence>
<dbReference type="Proteomes" id="UP000573603">
    <property type="component" value="Unassembled WGS sequence"/>
</dbReference>